<accession>A0A5P2D8P1</accession>
<dbReference type="Proteomes" id="UP000325211">
    <property type="component" value="Chromosome"/>
</dbReference>
<sequence length="71" mass="7050">MRIRRVRRILGLALAAGTLAGMSAVGAVSAGAASSPSISSEDCTAAGGQIVSRPYSGESCALPDGTTQRIT</sequence>
<gene>
    <name evidence="2" type="ORF">DEJ50_29980</name>
</gene>
<organism evidence="2 3">
    <name type="scientific">Streptomyces venezuelae</name>
    <dbReference type="NCBI Taxonomy" id="54571"/>
    <lineage>
        <taxon>Bacteria</taxon>
        <taxon>Bacillati</taxon>
        <taxon>Actinomycetota</taxon>
        <taxon>Actinomycetes</taxon>
        <taxon>Kitasatosporales</taxon>
        <taxon>Streptomycetaceae</taxon>
        <taxon>Streptomyces</taxon>
    </lineage>
</organism>
<evidence type="ECO:0008006" key="4">
    <source>
        <dbReference type="Google" id="ProtNLM"/>
    </source>
</evidence>
<evidence type="ECO:0000313" key="3">
    <source>
        <dbReference type="Proteomes" id="UP000325211"/>
    </source>
</evidence>
<keyword evidence="1" id="KW-0732">Signal</keyword>
<protein>
    <recommendedName>
        <fullName evidence="4">DUF333 domain-containing protein</fullName>
    </recommendedName>
</protein>
<feature type="chain" id="PRO_5039027418" description="DUF333 domain-containing protein" evidence="1">
    <location>
        <begin position="28"/>
        <end position="71"/>
    </location>
</feature>
<evidence type="ECO:0000256" key="1">
    <source>
        <dbReference type="SAM" id="SignalP"/>
    </source>
</evidence>
<name>A0A5P2D8P1_STRVZ</name>
<dbReference type="AlphaFoldDB" id="A0A5P2D8P1"/>
<evidence type="ECO:0000313" key="2">
    <source>
        <dbReference type="EMBL" id="QES51446.1"/>
    </source>
</evidence>
<reference evidence="2 3" key="1">
    <citation type="submission" date="2018-05" db="EMBL/GenBank/DDBJ databases">
        <title>Streptomyces venezuelae.</title>
        <authorList>
            <person name="Kim W."/>
            <person name="Lee N."/>
            <person name="Cho B.-K."/>
        </authorList>
    </citation>
    <scope>NUCLEOTIDE SEQUENCE [LARGE SCALE GENOMIC DNA]</scope>
    <source>
        <strain evidence="2 3">ATCC 21782</strain>
    </source>
</reference>
<dbReference type="EMBL" id="CP029190">
    <property type="protein sequence ID" value="QES51446.1"/>
    <property type="molecule type" value="Genomic_DNA"/>
</dbReference>
<proteinExistence type="predicted"/>
<feature type="signal peptide" evidence="1">
    <location>
        <begin position="1"/>
        <end position="27"/>
    </location>
</feature>
<dbReference type="OrthoDB" id="4330897at2"/>